<protein>
    <submittedName>
        <fullName evidence="1">Uncharacterized protein</fullName>
    </submittedName>
</protein>
<gene>
    <name evidence="1" type="ORF">MESS2_1220029</name>
</gene>
<proteinExistence type="predicted"/>
<accession>M5EIH7</accession>
<sequence length="98" mass="10938">MRQSNQLLKIKSTRVSFSDQAFGYRSYCNAKKPGEPGFFVGLLNRIERSETGIWCPEEDSNLHALRHTDLNRARLPIPPSGLVRAHVSGQALGVNALF</sequence>
<name>M5EIH7_9HYPH</name>
<keyword evidence="2" id="KW-1185">Reference proteome</keyword>
<evidence type="ECO:0000313" key="2">
    <source>
        <dbReference type="Proteomes" id="UP000012062"/>
    </source>
</evidence>
<dbReference type="Proteomes" id="UP000012062">
    <property type="component" value="Unassembled WGS sequence"/>
</dbReference>
<evidence type="ECO:0000313" key="1">
    <source>
        <dbReference type="EMBL" id="CCV04192.1"/>
    </source>
</evidence>
<reference evidence="1 2" key="1">
    <citation type="submission" date="2013-02" db="EMBL/GenBank/DDBJ databases">
        <authorList>
            <person name="Genoscope - CEA"/>
        </authorList>
    </citation>
    <scope>NUCLEOTIDE SEQUENCE [LARGE SCALE GENOMIC DNA]</scope>
    <source>
        <strain evidence="1 2">STM 2683</strain>
    </source>
</reference>
<comment type="caution">
    <text evidence="1">The sequence shown here is derived from an EMBL/GenBank/DDBJ whole genome shotgun (WGS) entry which is preliminary data.</text>
</comment>
<dbReference type="STRING" id="1297569.MESS2_1220029"/>
<organism evidence="1 2">
    <name type="scientific">Mesorhizobium metallidurans STM 2683</name>
    <dbReference type="NCBI Taxonomy" id="1297569"/>
    <lineage>
        <taxon>Bacteria</taxon>
        <taxon>Pseudomonadati</taxon>
        <taxon>Pseudomonadota</taxon>
        <taxon>Alphaproteobacteria</taxon>
        <taxon>Hyphomicrobiales</taxon>
        <taxon>Phyllobacteriaceae</taxon>
        <taxon>Mesorhizobium</taxon>
    </lineage>
</organism>
<dbReference type="AlphaFoldDB" id="M5EIH7"/>
<dbReference type="EMBL" id="CAUM01000027">
    <property type="protein sequence ID" value="CCV04192.1"/>
    <property type="molecule type" value="Genomic_DNA"/>
</dbReference>